<organism evidence="1 2">
    <name type="scientific">Momordica charantia</name>
    <name type="common">Bitter gourd</name>
    <name type="synonym">Balsam pear</name>
    <dbReference type="NCBI Taxonomy" id="3673"/>
    <lineage>
        <taxon>Eukaryota</taxon>
        <taxon>Viridiplantae</taxon>
        <taxon>Streptophyta</taxon>
        <taxon>Embryophyta</taxon>
        <taxon>Tracheophyta</taxon>
        <taxon>Spermatophyta</taxon>
        <taxon>Magnoliopsida</taxon>
        <taxon>eudicotyledons</taxon>
        <taxon>Gunneridae</taxon>
        <taxon>Pentapetalae</taxon>
        <taxon>rosids</taxon>
        <taxon>fabids</taxon>
        <taxon>Cucurbitales</taxon>
        <taxon>Cucurbitaceae</taxon>
        <taxon>Momordiceae</taxon>
        <taxon>Momordica</taxon>
    </lineage>
</organism>
<sequence>MIATGTACKRILELKCIFVILESRTWEIIYMDSHLLRLFPIYWEGKMKIYDHNASDTLQGQNFSSFTMLQPHSMPRLSKRK</sequence>
<proteinExistence type="predicted"/>
<dbReference type="AlphaFoldDB" id="A0A6J1DD47"/>
<name>A0A6J1DD47_MOMCH</name>
<gene>
    <name evidence="2" type="primary">LOC111019278</name>
</gene>
<keyword evidence="1" id="KW-1185">Reference proteome</keyword>
<evidence type="ECO:0000313" key="2">
    <source>
        <dbReference type="RefSeq" id="XP_022151312.1"/>
    </source>
</evidence>
<accession>A0A6J1DD47</accession>
<evidence type="ECO:0000313" key="1">
    <source>
        <dbReference type="Proteomes" id="UP000504603"/>
    </source>
</evidence>
<reference evidence="2" key="1">
    <citation type="submission" date="2025-08" db="UniProtKB">
        <authorList>
            <consortium name="RefSeq"/>
        </authorList>
    </citation>
    <scope>IDENTIFICATION</scope>
    <source>
        <strain evidence="2">OHB3-1</strain>
    </source>
</reference>
<dbReference type="RefSeq" id="XP_022151312.1">
    <property type="nucleotide sequence ID" value="XM_022295620.1"/>
</dbReference>
<protein>
    <submittedName>
        <fullName evidence="2">Uncharacterized protein LOC111019278 isoform X2</fullName>
    </submittedName>
</protein>
<dbReference type="Proteomes" id="UP000504603">
    <property type="component" value="Unplaced"/>
</dbReference>
<dbReference type="GeneID" id="111019278"/>